<dbReference type="Pfam" id="PF00534">
    <property type="entry name" value="Glycos_transf_1"/>
    <property type="match status" value="1"/>
</dbReference>
<organism evidence="4 5">
    <name type="scientific">Microlunatus spumicola</name>
    <dbReference type="NCBI Taxonomy" id="81499"/>
    <lineage>
        <taxon>Bacteria</taxon>
        <taxon>Bacillati</taxon>
        <taxon>Actinomycetota</taxon>
        <taxon>Actinomycetes</taxon>
        <taxon>Propionibacteriales</taxon>
        <taxon>Propionibacteriaceae</taxon>
        <taxon>Microlunatus</taxon>
    </lineage>
</organism>
<dbReference type="Proteomes" id="UP001500767">
    <property type="component" value="Unassembled WGS sequence"/>
</dbReference>
<dbReference type="RefSeq" id="WP_204911800.1">
    <property type="nucleotide sequence ID" value="NZ_BAAAYR010000001.1"/>
</dbReference>
<evidence type="ECO:0000313" key="4">
    <source>
        <dbReference type="EMBL" id="GAA3558270.1"/>
    </source>
</evidence>
<evidence type="ECO:0000256" key="1">
    <source>
        <dbReference type="ARBA" id="ARBA00022679"/>
    </source>
</evidence>
<keyword evidence="5" id="KW-1185">Reference proteome</keyword>
<gene>
    <name evidence="4" type="ORF">GCM10022197_11950</name>
</gene>
<keyword evidence="1" id="KW-0808">Transferase</keyword>
<protein>
    <submittedName>
        <fullName evidence="4">Glycosyltransferase</fullName>
    </submittedName>
</protein>
<dbReference type="PANTHER" id="PTHR12526:SF630">
    <property type="entry name" value="GLYCOSYLTRANSFERASE"/>
    <property type="match status" value="1"/>
</dbReference>
<proteinExistence type="predicted"/>
<dbReference type="Gene3D" id="3.40.50.2000">
    <property type="entry name" value="Glycogen Phosphorylase B"/>
    <property type="match status" value="3"/>
</dbReference>
<dbReference type="EMBL" id="BAAAYR010000001">
    <property type="protein sequence ID" value="GAA3558270.1"/>
    <property type="molecule type" value="Genomic_DNA"/>
</dbReference>
<accession>A0ABP6WZX9</accession>
<dbReference type="SUPFAM" id="SSF53756">
    <property type="entry name" value="UDP-Glycosyltransferase/glycogen phosphorylase"/>
    <property type="match status" value="1"/>
</dbReference>
<dbReference type="InterPro" id="IPR001296">
    <property type="entry name" value="Glyco_trans_1"/>
</dbReference>
<evidence type="ECO:0000259" key="3">
    <source>
        <dbReference type="Pfam" id="PF00534"/>
    </source>
</evidence>
<evidence type="ECO:0000256" key="2">
    <source>
        <dbReference type="SAM" id="MobiDB-lite"/>
    </source>
</evidence>
<evidence type="ECO:0000313" key="5">
    <source>
        <dbReference type="Proteomes" id="UP001500767"/>
    </source>
</evidence>
<sequence length="514" mass="57623">MSSDPLVLRTEETPCLLFPELFAQGGGLQRSVQERATLYAKRWDRVFLLTTGFTPNWYSVPTELKERGSLHPRVKVRNFFAHSAWTKRLGVPPLEAYAVPGEDDVVTRAQRLKGREPFRLADFRPGERLPFRFRYFDAAGAPFLTTFPGRGTKQEERAVDPAGNRVDWIRIVSDWVDEEIADLPRPVLFSLKRGSNDPVLLASRKAYKKVASLHNCHYRDPDDRSSGMRPSFRPLFEHADQVDQIVCQTQQQLTELREEVPTAPLSAIRYPGRDPRQEAVEKDPSLVVLVSQLIERKRIDHAIRAFALVVRSVPHARLEIYGQGPLQDRLQGLVDELGLGGSVRLMGYSLAVGQAQARAACVLLTSTFEGSPRVVTESMSRGTPAVAYDIRYGPRDLIEDGVDGLLVARHEPAALADAIVSLVSDPARVVEMGRRAGEIVERHRAADFEQAWCDVLTAPPRAKATRKPRLRDRLRARTVRRLRRLATALPRGYRPEPAGSGRRRTAPAQASSET</sequence>
<name>A0ABP6WZX9_9ACTN</name>
<comment type="caution">
    <text evidence="4">The sequence shown here is derived from an EMBL/GenBank/DDBJ whole genome shotgun (WGS) entry which is preliminary data.</text>
</comment>
<reference evidence="5" key="1">
    <citation type="journal article" date="2019" name="Int. J. Syst. Evol. Microbiol.">
        <title>The Global Catalogue of Microorganisms (GCM) 10K type strain sequencing project: providing services to taxonomists for standard genome sequencing and annotation.</title>
        <authorList>
            <consortium name="The Broad Institute Genomics Platform"/>
            <consortium name="The Broad Institute Genome Sequencing Center for Infectious Disease"/>
            <person name="Wu L."/>
            <person name="Ma J."/>
        </authorList>
    </citation>
    <scope>NUCLEOTIDE SEQUENCE [LARGE SCALE GENOMIC DNA]</scope>
    <source>
        <strain evidence="5">JCM 16540</strain>
    </source>
</reference>
<feature type="region of interest" description="Disordered" evidence="2">
    <location>
        <begin position="487"/>
        <end position="514"/>
    </location>
</feature>
<dbReference type="PANTHER" id="PTHR12526">
    <property type="entry name" value="GLYCOSYLTRANSFERASE"/>
    <property type="match status" value="1"/>
</dbReference>
<feature type="domain" description="Glycosyl transferase family 1" evidence="3">
    <location>
        <begin position="275"/>
        <end position="436"/>
    </location>
</feature>